<gene>
    <name evidence="3" type="ORF">C8D78_2823</name>
</gene>
<evidence type="ECO:0000256" key="1">
    <source>
        <dbReference type="SAM" id="Phobius"/>
    </source>
</evidence>
<dbReference type="Proteomes" id="UP000276055">
    <property type="component" value="Unassembled WGS sequence"/>
</dbReference>
<protein>
    <submittedName>
        <fullName evidence="3">Uncharacterized protein DUF2510</fullName>
    </submittedName>
</protein>
<keyword evidence="1" id="KW-0472">Membrane</keyword>
<feature type="domain" description="DUF2510" evidence="2">
    <location>
        <begin position="12"/>
        <end position="40"/>
    </location>
</feature>
<sequence>MTVPPNSSVPGPGWYPDPAGSGRLQWWNGTAWTGQFSAPHFQSPQQRLVEPRRRISDRTPVYNAYVWTIVALPLVPLIMLMLWNPVLRVRTVGARQVQTLDPASIFTVPYFLLVASGFLVYGVAALLAYLDWDKLRKDGVVRPFHWAWVFLSRELYVIGRSVIVHEVAPRRGLAPVWATIGVTVLAVVLVGLKMSALVATLANQAASIQAASM</sequence>
<feature type="transmembrane region" description="Helical" evidence="1">
    <location>
        <begin position="110"/>
        <end position="132"/>
    </location>
</feature>
<evidence type="ECO:0000313" key="3">
    <source>
        <dbReference type="EMBL" id="RKR18626.1"/>
    </source>
</evidence>
<evidence type="ECO:0000259" key="2">
    <source>
        <dbReference type="Pfam" id="PF10708"/>
    </source>
</evidence>
<keyword evidence="1" id="KW-1133">Transmembrane helix</keyword>
<accession>A0A495EQM6</accession>
<dbReference type="InterPro" id="IPR018929">
    <property type="entry name" value="DUF2510"/>
</dbReference>
<dbReference type="OrthoDB" id="5244233at2"/>
<keyword evidence="1" id="KW-0812">Transmembrane</keyword>
<reference evidence="3 4" key="1">
    <citation type="submission" date="2018-10" db="EMBL/GenBank/DDBJ databases">
        <title>Genomic Encyclopedia of Type Strains, Phase IV (KMG-IV): sequencing the most valuable type-strain genomes for metagenomic binning, comparative biology and taxonomic classification.</title>
        <authorList>
            <person name="Goeker M."/>
        </authorList>
    </citation>
    <scope>NUCLEOTIDE SEQUENCE [LARGE SCALE GENOMIC DNA]</scope>
    <source>
        <strain evidence="3 4">DSM 25586</strain>
    </source>
</reference>
<organism evidence="3 4">
    <name type="scientific">Arthrobacter oryzae</name>
    <dbReference type="NCBI Taxonomy" id="409290"/>
    <lineage>
        <taxon>Bacteria</taxon>
        <taxon>Bacillati</taxon>
        <taxon>Actinomycetota</taxon>
        <taxon>Actinomycetes</taxon>
        <taxon>Micrococcales</taxon>
        <taxon>Micrococcaceae</taxon>
        <taxon>Arthrobacter</taxon>
    </lineage>
</organism>
<dbReference type="RefSeq" id="WP_120954488.1">
    <property type="nucleotide sequence ID" value="NZ_RBIR01000006.1"/>
</dbReference>
<dbReference type="Pfam" id="PF10708">
    <property type="entry name" value="DUF2510"/>
    <property type="match status" value="1"/>
</dbReference>
<feature type="transmembrane region" description="Helical" evidence="1">
    <location>
        <begin position="175"/>
        <end position="192"/>
    </location>
</feature>
<evidence type="ECO:0000313" key="4">
    <source>
        <dbReference type="Proteomes" id="UP000276055"/>
    </source>
</evidence>
<name>A0A495EQM6_9MICC</name>
<dbReference type="EMBL" id="RBIR01000006">
    <property type="protein sequence ID" value="RKR18626.1"/>
    <property type="molecule type" value="Genomic_DNA"/>
</dbReference>
<dbReference type="AlphaFoldDB" id="A0A495EQM6"/>
<proteinExistence type="predicted"/>
<feature type="transmembrane region" description="Helical" evidence="1">
    <location>
        <begin position="62"/>
        <end position="83"/>
    </location>
</feature>
<comment type="caution">
    <text evidence="3">The sequence shown here is derived from an EMBL/GenBank/DDBJ whole genome shotgun (WGS) entry which is preliminary data.</text>
</comment>